<dbReference type="WBParaSite" id="nRc.2.0.1.t24244-RA">
    <property type="protein sequence ID" value="nRc.2.0.1.t24244-RA"/>
    <property type="gene ID" value="nRc.2.0.1.g24244"/>
</dbReference>
<feature type="region of interest" description="Disordered" evidence="1">
    <location>
        <begin position="56"/>
        <end position="77"/>
    </location>
</feature>
<feature type="compositionally biased region" description="Basic and acidic residues" evidence="1">
    <location>
        <begin position="63"/>
        <end position="77"/>
    </location>
</feature>
<proteinExistence type="predicted"/>
<protein>
    <submittedName>
        <fullName evidence="3">Uncharacterized protein</fullName>
    </submittedName>
</protein>
<dbReference type="AlphaFoldDB" id="A0A915JCN9"/>
<name>A0A915JCN9_ROMCU</name>
<sequence length="77" mass="8990">MTCLERSLKNRIQNNNDRNHVALVSSGIELNLEYTSGLPVQAQRIKAFTLTAIHNRRSHGRSTRQEKYEPFHRNNEE</sequence>
<evidence type="ECO:0000256" key="1">
    <source>
        <dbReference type="SAM" id="MobiDB-lite"/>
    </source>
</evidence>
<evidence type="ECO:0000313" key="2">
    <source>
        <dbReference type="Proteomes" id="UP000887565"/>
    </source>
</evidence>
<evidence type="ECO:0000313" key="3">
    <source>
        <dbReference type="WBParaSite" id="nRc.2.0.1.t24244-RA"/>
    </source>
</evidence>
<dbReference type="Proteomes" id="UP000887565">
    <property type="component" value="Unplaced"/>
</dbReference>
<keyword evidence="2" id="KW-1185">Reference proteome</keyword>
<organism evidence="2 3">
    <name type="scientific">Romanomermis culicivorax</name>
    <name type="common">Nematode worm</name>
    <dbReference type="NCBI Taxonomy" id="13658"/>
    <lineage>
        <taxon>Eukaryota</taxon>
        <taxon>Metazoa</taxon>
        <taxon>Ecdysozoa</taxon>
        <taxon>Nematoda</taxon>
        <taxon>Enoplea</taxon>
        <taxon>Dorylaimia</taxon>
        <taxon>Mermithida</taxon>
        <taxon>Mermithoidea</taxon>
        <taxon>Mermithidae</taxon>
        <taxon>Romanomermis</taxon>
    </lineage>
</organism>
<accession>A0A915JCN9</accession>
<reference evidence="3" key="1">
    <citation type="submission" date="2022-11" db="UniProtKB">
        <authorList>
            <consortium name="WormBaseParasite"/>
        </authorList>
    </citation>
    <scope>IDENTIFICATION</scope>
</reference>